<evidence type="ECO:0000313" key="3">
    <source>
        <dbReference type="Proteomes" id="UP000018144"/>
    </source>
</evidence>
<feature type="compositionally biased region" description="Low complexity" evidence="1">
    <location>
        <begin position="238"/>
        <end position="249"/>
    </location>
</feature>
<reference evidence="2 3" key="1">
    <citation type="journal article" date="2013" name="PLoS Genet.">
        <title>The genome and development-dependent transcriptomes of Pyronema confluens: a window into fungal evolution.</title>
        <authorList>
            <person name="Traeger S."/>
            <person name="Altegoer F."/>
            <person name="Freitag M."/>
            <person name="Gabaldon T."/>
            <person name="Kempken F."/>
            <person name="Kumar A."/>
            <person name="Marcet-Houben M."/>
            <person name="Poggeler S."/>
            <person name="Stajich J.E."/>
            <person name="Nowrousian M."/>
        </authorList>
    </citation>
    <scope>NUCLEOTIDE SEQUENCE [LARGE SCALE GENOMIC DNA]</scope>
    <source>
        <strain evidence="3">CBS 100304</strain>
        <tissue evidence="2">Vegetative mycelium</tissue>
    </source>
</reference>
<proteinExistence type="predicted"/>
<name>U4LSJ4_PYROM</name>
<dbReference type="Proteomes" id="UP000018144">
    <property type="component" value="Unassembled WGS sequence"/>
</dbReference>
<dbReference type="EMBL" id="HF935799">
    <property type="protein sequence ID" value="CCX32285.1"/>
    <property type="molecule type" value="Genomic_DNA"/>
</dbReference>
<protein>
    <submittedName>
        <fullName evidence="2">Uncharacterized protein</fullName>
    </submittedName>
</protein>
<accession>U4LSJ4</accession>
<feature type="region of interest" description="Disordered" evidence="1">
    <location>
        <begin position="30"/>
        <end position="51"/>
    </location>
</feature>
<evidence type="ECO:0000313" key="2">
    <source>
        <dbReference type="EMBL" id="CCX32285.1"/>
    </source>
</evidence>
<feature type="region of interest" description="Disordered" evidence="1">
    <location>
        <begin position="493"/>
        <end position="515"/>
    </location>
</feature>
<sequence>MDGQPPQDLNHFFSPGIIALLQKARDDYRRLRDQGPPPQEHPDGYEIQNGQYPNSHKMQMRQYPTAHFEEAPTNQNIQNIYPPFYVSPHDVEPSTFGQYQAMPVPEQPVHALYLPIQYPQPPASSTSSAGYHPCDVCSDQHYLDTLASTEAQVSDVGHAHSASHGMVNANIDPGLLDLPVAPVPVVTSIAPTFELTSANAAESAQSVLATETLAAAPVKQKRQYRRKKPLAGSNADGSPATAPPSAAAPRQGKKRKSAAEGLTPMDADLPVTAAVKKRKSAPKATKDPAALNNDAEDGDPATDDEAASIAPSMFRERKFRKNGRVISARPARWIDGKLVIIEDLVAPTNPDANASAPTVASSPGSDGIPISLTVPETAVPDSAAAFDTDTAPEYDGLVHRADPGVDVSGPPQLSGPDDPDADVEVAPSGAPYPSVVRCLKLCKLPYGGSVKWEDLEGKDVLRAVRRFRLQFPAVSWTFAEDYICYVFGKKTSEKTRGGKRSENNKAEKIGLPKPHAFRAQKNSKASKAKAAAAAAAATAEGSESPTDFTPGANSAPIRNDTCATLNPDLPIAVPTTDVQVDHHLEAPALALANGSYATADDYEATFLEKHIGPF</sequence>
<feature type="compositionally biased region" description="Basic residues" evidence="1">
    <location>
        <begin position="219"/>
        <end position="229"/>
    </location>
</feature>
<feature type="compositionally biased region" description="Acidic residues" evidence="1">
    <location>
        <begin position="294"/>
        <end position="306"/>
    </location>
</feature>
<feature type="region of interest" description="Disordered" evidence="1">
    <location>
        <begin position="218"/>
        <end position="310"/>
    </location>
</feature>
<feature type="region of interest" description="Disordered" evidence="1">
    <location>
        <begin position="394"/>
        <end position="421"/>
    </location>
</feature>
<evidence type="ECO:0000256" key="1">
    <source>
        <dbReference type="SAM" id="MobiDB-lite"/>
    </source>
</evidence>
<dbReference type="AlphaFoldDB" id="U4LSJ4"/>
<organism evidence="2 3">
    <name type="scientific">Pyronema omphalodes (strain CBS 100304)</name>
    <name type="common">Pyronema confluens</name>
    <dbReference type="NCBI Taxonomy" id="1076935"/>
    <lineage>
        <taxon>Eukaryota</taxon>
        <taxon>Fungi</taxon>
        <taxon>Dikarya</taxon>
        <taxon>Ascomycota</taxon>
        <taxon>Pezizomycotina</taxon>
        <taxon>Pezizomycetes</taxon>
        <taxon>Pezizales</taxon>
        <taxon>Pyronemataceae</taxon>
        <taxon>Pyronema</taxon>
    </lineage>
</organism>
<keyword evidence="3" id="KW-1185">Reference proteome</keyword>
<feature type="compositionally biased region" description="Basic and acidic residues" evidence="1">
    <location>
        <begin position="493"/>
        <end position="510"/>
    </location>
</feature>
<gene>
    <name evidence="2" type="ORF">PCON_12905</name>
</gene>